<reference evidence="2 3" key="1">
    <citation type="journal article" date="2019" name="Int. J. Syst. Evol. Microbiol.">
        <title>The Global Catalogue of Microorganisms (GCM) 10K type strain sequencing project: providing services to taxonomists for standard genome sequencing and annotation.</title>
        <authorList>
            <consortium name="The Broad Institute Genomics Platform"/>
            <consortium name="The Broad Institute Genome Sequencing Center for Infectious Disease"/>
            <person name="Wu L."/>
            <person name="Ma J."/>
        </authorList>
    </citation>
    <scope>NUCLEOTIDE SEQUENCE [LARGE SCALE GENOMIC DNA]</scope>
    <source>
        <strain evidence="2 3">JCM 14546</strain>
    </source>
</reference>
<evidence type="ECO:0000313" key="2">
    <source>
        <dbReference type="EMBL" id="GAA2008860.1"/>
    </source>
</evidence>
<accession>A0ABN2TGN1</accession>
<dbReference type="Pfam" id="PF02645">
    <property type="entry name" value="DegV"/>
    <property type="match status" value="1"/>
</dbReference>
<dbReference type="Proteomes" id="UP001500755">
    <property type="component" value="Unassembled WGS sequence"/>
</dbReference>
<dbReference type="RefSeq" id="WP_344309165.1">
    <property type="nucleotide sequence ID" value="NZ_BAAANO010000017.1"/>
</dbReference>
<sequence length="306" mass="31341">MTTIGIVTDSTSRIRGAAREALSAALDGRFTVVDLSVEVDDETRPDSDWEAGEVCRAMTDGAIVRTSMPGPLAFTEAIAAVHAAGAHEVLVLTLSSALSGTHGAAVAAAAGSDTVHVIDSGTTSEALAGAVRRAAARAVRGDTGELIAAEVRRWCAEDSRVFFVPATLTYLERGGRIGRAASLLGNALSIVPVLGIVEGEVRPLAKVRTRTKGEQRLVRMAAEAVARMQEAGATSVDVILLHPEPEAPREVLDRVRGLLAAEGIGGEDPGVSGHGAGVAVSESVLSTVVTAHVGPGALGIAVQTRP</sequence>
<dbReference type="PANTHER" id="PTHR33434:SF2">
    <property type="entry name" value="FATTY ACID-BINDING PROTEIN TM_1468"/>
    <property type="match status" value="1"/>
</dbReference>
<name>A0ABN2TGN1_9MICO</name>
<keyword evidence="1" id="KW-0446">Lipid-binding</keyword>
<proteinExistence type="predicted"/>
<protein>
    <submittedName>
        <fullName evidence="2">DegV family protein</fullName>
    </submittedName>
</protein>
<evidence type="ECO:0000313" key="3">
    <source>
        <dbReference type="Proteomes" id="UP001500755"/>
    </source>
</evidence>
<keyword evidence="3" id="KW-1185">Reference proteome</keyword>
<dbReference type="SUPFAM" id="SSF82549">
    <property type="entry name" value="DAK1/DegV-like"/>
    <property type="match status" value="1"/>
</dbReference>
<dbReference type="NCBIfam" id="TIGR00762">
    <property type="entry name" value="DegV"/>
    <property type="match status" value="1"/>
</dbReference>
<dbReference type="PROSITE" id="PS51482">
    <property type="entry name" value="DEGV"/>
    <property type="match status" value="1"/>
</dbReference>
<dbReference type="Gene3D" id="3.40.50.10170">
    <property type="match status" value="1"/>
</dbReference>
<gene>
    <name evidence="2" type="ORF">GCM10009755_19280</name>
</gene>
<comment type="caution">
    <text evidence="2">The sequence shown here is derived from an EMBL/GenBank/DDBJ whole genome shotgun (WGS) entry which is preliminary data.</text>
</comment>
<dbReference type="Gene3D" id="3.30.1180.10">
    <property type="match status" value="1"/>
</dbReference>
<dbReference type="PANTHER" id="PTHR33434">
    <property type="entry name" value="DEGV DOMAIN-CONTAINING PROTEIN DR_1986-RELATED"/>
    <property type="match status" value="1"/>
</dbReference>
<dbReference type="InterPro" id="IPR043168">
    <property type="entry name" value="DegV_C"/>
</dbReference>
<organism evidence="2 3">
    <name type="scientific">Brevibacterium samyangense</name>
    <dbReference type="NCBI Taxonomy" id="366888"/>
    <lineage>
        <taxon>Bacteria</taxon>
        <taxon>Bacillati</taxon>
        <taxon>Actinomycetota</taxon>
        <taxon>Actinomycetes</taxon>
        <taxon>Micrococcales</taxon>
        <taxon>Brevibacteriaceae</taxon>
        <taxon>Brevibacterium</taxon>
    </lineage>
</organism>
<dbReference type="EMBL" id="BAAANO010000017">
    <property type="protein sequence ID" value="GAA2008860.1"/>
    <property type="molecule type" value="Genomic_DNA"/>
</dbReference>
<evidence type="ECO:0000256" key="1">
    <source>
        <dbReference type="ARBA" id="ARBA00023121"/>
    </source>
</evidence>
<dbReference type="InterPro" id="IPR003797">
    <property type="entry name" value="DegV"/>
</dbReference>
<dbReference type="InterPro" id="IPR050270">
    <property type="entry name" value="DegV_domain_contain"/>
</dbReference>